<evidence type="ECO:0000313" key="3">
    <source>
        <dbReference type="EMBL" id="KXT90220.1"/>
    </source>
</evidence>
<dbReference type="EMBL" id="LQZP01000338">
    <property type="protein sequence ID" value="KXT90220.1"/>
    <property type="molecule type" value="Genomic_DNA"/>
</dbReference>
<dbReference type="OrthoDB" id="2136578at2"/>
<name>A0A139PJ68_STROR</name>
<feature type="compositionally biased region" description="Basic and acidic residues" evidence="1">
    <location>
        <begin position="41"/>
        <end position="52"/>
    </location>
</feature>
<accession>A0A139PJ68</accession>
<feature type="chain" id="PRO_5039427488" description="Lipoprotein" evidence="2">
    <location>
        <begin position="19"/>
        <end position="254"/>
    </location>
</feature>
<dbReference type="PROSITE" id="PS51257">
    <property type="entry name" value="PROKAR_LIPOPROTEIN"/>
    <property type="match status" value="1"/>
</dbReference>
<feature type="compositionally biased region" description="Low complexity" evidence="1">
    <location>
        <begin position="53"/>
        <end position="66"/>
    </location>
</feature>
<comment type="caution">
    <text evidence="3">The sequence shown here is derived from an EMBL/GenBank/DDBJ whole genome shotgun (WGS) entry which is preliminary data.</text>
</comment>
<dbReference type="PATRIC" id="fig|1303.81.peg.1703"/>
<dbReference type="Proteomes" id="UP000070053">
    <property type="component" value="Unassembled WGS sequence"/>
</dbReference>
<evidence type="ECO:0008006" key="5">
    <source>
        <dbReference type="Google" id="ProtNLM"/>
    </source>
</evidence>
<reference evidence="3 4" key="1">
    <citation type="submission" date="2016-01" db="EMBL/GenBank/DDBJ databases">
        <title>Highly variable Streptococcus oralis are common among viridans streptococci isolated from primates.</title>
        <authorList>
            <person name="Denapaite D."/>
            <person name="Rieger M."/>
            <person name="Koendgen S."/>
            <person name="Brueckner R."/>
            <person name="Ochigava I."/>
            <person name="Kappeler P."/>
            <person name="Maetz-Rensing K."/>
            <person name="Leendertz F."/>
            <person name="Hakenbeck R."/>
        </authorList>
    </citation>
    <scope>NUCLEOTIDE SEQUENCE [LARGE SCALE GENOMIC DNA]</scope>
    <source>
        <strain evidence="3 4">DD21</strain>
    </source>
</reference>
<dbReference type="AlphaFoldDB" id="A0A139PJ68"/>
<gene>
    <name evidence="3" type="ORF">SORDD21_01396</name>
</gene>
<protein>
    <recommendedName>
        <fullName evidence="5">Lipoprotein</fullName>
    </recommendedName>
</protein>
<organism evidence="3 4">
    <name type="scientific">Streptococcus oralis</name>
    <dbReference type="NCBI Taxonomy" id="1303"/>
    <lineage>
        <taxon>Bacteria</taxon>
        <taxon>Bacillati</taxon>
        <taxon>Bacillota</taxon>
        <taxon>Bacilli</taxon>
        <taxon>Lactobacillales</taxon>
        <taxon>Streptococcaceae</taxon>
        <taxon>Streptococcus</taxon>
    </lineage>
</organism>
<feature type="region of interest" description="Disordered" evidence="1">
    <location>
        <begin position="24"/>
        <end position="73"/>
    </location>
</feature>
<proteinExistence type="predicted"/>
<evidence type="ECO:0000313" key="4">
    <source>
        <dbReference type="Proteomes" id="UP000070053"/>
    </source>
</evidence>
<keyword evidence="2" id="KW-0732">Signal</keyword>
<evidence type="ECO:0000256" key="2">
    <source>
        <dbReference type="SAM" id="SignalP"/>
    </source>
</evidence>
<evidence type="ECO:0000256" key="1">
    <source>
        <dbReference type="SAM" id="MobiDB-lite"/>
    </source>
</evidence>
<sequence>MKKYWMMMIVALCLPILASCGGNQSRENVETSTTATTSAKEVQKDIATKSDSEASISSSKTAPSTTVERENDTGQDLYKEVLERYKRYVSLLNQGKREELQKELKENKVSPEEFGYIFTLSTYEKPVAPEYVFSDLNKDGQDELLIGNGQNLTAVYYLENQKPTLLHTGYAASAGGFRSSLSLYENGQVSYANWHSTSPEMDLTLYSLNNKGVKIVKEMTLKIGGNEKVAQVLEVSSEEVDLTKFDWKAFEIVN</sequence>
<feature type="signal peptide" evidence="2">
    <location>
        <begin position="1"/>
        <end position="18"/>
    </location>
</feature>